<name>A0ABR4E517_9PEZI</name>
<proteinExistence type="predicted"/>
<dbReference type="SMART" id="SM00220">
    <property type="entry name" value="S_TKc"/>
    <property type="match status" value="1"/>
</dbReference>
<dbReference type="Gene3D" id="1.10.510.10">
    <property type="entry name" value="Transferase(Phosphotransferase) domain 1"/>
    <property type="match status" value="1"/>
</dbReference>
<dbReference type="PANTHER" id="PTHR24359">
    <property type="entry name" value="SERINE/THREONINE-PROTEIN KINASE SBK1"/>
    <property type="match status" value="1"/>
</dbReference>
<accession>A0ABR4E517</accession>
<dbReference type="SUPFAM" id="SSF56112">
    <property type="entry name" value="Protein kinase-like (PK-like)"/>
    <property type="match status" value="1"/>
</dbReference>
<dbReference type="InterPro" id="IPR000719">
    <property type="entry name" value="Prot_kinase_dom"/>
</dbReference>
<protein>
    <recommendedName>
        <fullName evidence="2">Protein kinase domain-containing protein</fullName>
    </recommendedName>
</protein>
<dbReference type="PROSITE" id="PS50011">
    <property type="entry name" value="PROTEIN_KINASE_DOM"/>
    <property type="match status" value="1"/>
</dbReference>
<dbReference type="PANTHER" id="PTHR24359:SF37">
    <property type="entry name" value="PROTEIN KINASE DOMAIN-CONTAINING PROTEIN"/>
    <property type="match status" value="1"/>
</dbReference>
<evidence type="ECO:0000259" key="2">
    <source>
        <dbReference type="PROSITE" id="PS50011"/>
    </source>
</evidence>
<evidence type="ECO:0000313" key="3">
    <source>
        <dbReference type="EMBL" id="KAL2277521.1"/>
    </source>
</evidence>
<gene>
    <name evidence="3" type="ORF">FJTKL_15437</name>
</gene>
<feature type="compositionally biased region" description="Basic and acidic residues" evidence="1">
    <location>
        <begin position="1"/>
        <end position="12"/>
    </location>
</feature>
<dbReference type="EMBL" id="JBAWTH010000099">
    <property type="protein sequence ID" value="KAL2277521.1"/>
    <property type="molecule type" value="Genomic_DNA"/>
</dbReference>
<dbReference type="Pfam" id="PF00069">
    <property type="entry name" value="Pkinase"/>
    <property type="match status" value="1"/>
</dbReference>
<organism evidence="3 4">
    <name type="scientific">Diaporthe vaccinii</name>
    <dbReference type="NCBI Taxonomy" id="105482"/>
    <lineage>
        <taxon>Eukaryota</taxon>
        <taxon>Fungi</taxon>
        <taxon>Dikarya</taxon>
        <taxon>Ascomycota</taxon>
        <taxon>Pezizomycotina</taxon>
        <taxon>Sordariomycetes</taxon>
        <taxon>Sordariomycetidae</taxon>
        <taxon>Diaporthales</taxon>
        <taxon>Diaporthaceae</taxon>
        <taxon>Diaporthe</taxon>
        <taxon>Diaporthe eres species complex</taxon>
    </lineage>
</organism>
<evidence type="ECO:0000256" key="1">
    <source>
        <dbReference type="SAM" id="MobiDB-lite"/>
    </source>
</evidence>
<sequence>MAAIRSDDKQHSTEQLQRLTNNSRREAPECVDSIEATPPACVTSDRKGLRAIKTKLEDGRKQCVALLEDDGDEFLPRNIIAEILTESTIQSLLREKDTTSGIHLSAIVGGETRIKLFTILILMKKTQYLRRMIRRGLLDNNLPLSKRSLESIFPTSQNNSSFVNRFVIHQSLVTVPTWDFTSPDIEEGEYPLRFHNLPFLKKEKLSNGGQGLIWKVEIHPAHFTGTRTGSSRWECFHRGPEFAVKEFSKEEEFKRELIALKCFNQSKTKHKHLIRVLAAYSQGRSHFLILPLAKGNLVEFWNENGPLCKDPIWLLRQCYGLTDGLRRIHKCEVPEVEAPSHGRNFLRGRHGDIKPPNILWFVDNSTGETRLVLSDFTLMRFHAQGSETDTLVGSVGRTRTYRAPELDVFLSPDSRVSQKYDVWSLGCVFLEFVSCHLVGYKATRGDEKHFDGDSGQGYETFDTTRVVEDFTAGGWFEDKYFIHKTGEKAAEVKESVKDWFSYLRGLEHCSAALSDFLDLIQEHMLVINPDERWGSKKPLTSSMGRVLIRSAALVSS</sequence>
<dbReference type="InterPro" id="IPR011009">
    <property type="entry name" value="Kinase-like_dom_sf"/>
</dbReference>
<feature type="domain" description="Protein kinase" evidence="2">
    <location>
        <begin position="199"/>
        <end position="548"/>
    </location>
</feature>
<dbReference type="Proteomes" id="UP001600888">
    <property type="component" value="Unassembled WGS sequence"/>
</dbReference>
<feature type="region of interest" description="Disordered" evidence="1">
    <location>
        <begin position="1"/>
        <end position="31"/>
    </location>
</feature>
<keyword evidence="4" id="KW-1185">Reference proteome</keyword>
<reference evidence="3 4" key="1">
    <citation type="submission" date="2024-03" db="EMBL/GenBank/DDBJ databases">
        <title>A high-quality draft genome sequence of Diaporthe vaccinii, a causative agent of upright dieback and viscid rot disease in cranberry plants.</title>
        <authorList>
            <person name="Sarrasin M."/>
            <person name="Lang B.F."/>
            <person name="Burger G."/>
        </authorList>
    </citation>
    <scope>NUCLEOTIDE SEQUENCE [LARGE SCALE GENOMIC DNA]</scope>
    <source>
        <strain evidence="3 4">IS7</strain>
    </source>
</reference>
<feature type="compositionally biased region" description="Polar residues" evidence="1">
    <location>
        <begin position="13"/>
        <end position="22"/>
    </location>
</feature>
<comment type="caution">
    <text evidence="3">The sequence shown here is derived from an EMBL/GenBank/DDBJ whole genome shotgun (WGS) entry which is preliminary data.</text>
</comment>
<dbReference type="CDD" id="cd00180">
    <property type="entry name" value="PKc"/>
    <property type="match status" value="1"/>
</dbReference>
<evidence type="ECO:0000313" key="4">
    <source>
        <dbReference type="Proteomes" id="UP001600888"/>
    </source>
</evidence>